<organism evidence="2 3">
    <name type="scientific">Biformimicrobium ophioploci</name>
    <dbReference type="NCBI Taxonomy" id="3036711"/>
    <lineage>
        <taxon>Bacteria</taxon>
        <taxon>Pseudomonadati</taxon>
        <taxon>Pseudomonadota</taxon>
        <taxon>Gammaproteobacteria</taxon>
        <taxon>Cellvibrionales</taxon>
        <taxon>Microbulbiferaceae</taxon>
        <taxon>Biformimicrobium</taxon>
    </lineage>
</organism>
<feature type="transmembrane region" description="Helical" evidence="1">
    <location>
        <begin position="123"/>
        <end position="145"/>
    </location>
</feature>
<evidence type="ECO:0000313" key="3">
    <source>
        <dbReference type="Proteomes" id="UP001224392"/>
    </source>
</evidence>
<keyword evidence="3" id="KW-1185">Reference proteome</keyword>
<name>A0ABQ6M345_9GAMM</name>
<sequence length="153" mass="16734">MNEHQLGMITSNIDLYKVKDVKDVDGCIEICGADGSRFSIAYGRLPKSAHNEVLSSIKPLFGKEPEKIHKSSVTTVVKNALHNYTYNIFGGIVLIGLAAIGHFTGTIYSLGRHGPLEKANDEYLFAFFLVLHSVLGVGTLIYGVIGKLRQRNA</sequence>
<accession>A0ABQ6M345</accession>
<dbReference type="EMBL" id="BSYJ01000015">
    <property type="protein sequence ID" value="GMG88765.1"/>
    <property type="molecule type" value="Genomic_DNA"/>
</dbReference>
<protein>
    <submittedName>
        <fullName evidence="2">Uncharacterized protein</fullName>
    </submittedName>
</protein>
<dbReference type="Proteomes" id="UP001224392">
    <property type="component" value="Unassembled WGS sequence"/>
</dbReference>
<proteinExistence type="predicted"/>
<comment type="caution">
    <text evidence="2">The sequence shown here is derived from an EMBL/GenBank/DDBJ whole genome shotgun (WGS) entry which is preliminary data.</text>
</comment>
<gene>
    <name evidence="2" type="ORF">MNKW57_30860</name>
</gene>
<keyword evidence="1" id="KW-1133">Transmembrane helix</keyword>
<keyword evidence="1" id="KW-0472">Membrane</keyword>
<evidence type="ECO:0000313" key="2">
    <source>
        <dbReference type="EMBL" id="GMG88765.1"/>
    </source>
</evidence>
<dbReference type="RefSeq" id="WP_285765374.1">
    <property type="nucleotide sequence ID" value="NZ_BSYJ01000015.1"/>
</dbReference>
<feature type="transmembrane region" description="Helical" evidence="1">
    <location>
        <begin position="88"/>
        <end position="111"/>
    </location>
</feature>
<keyword evidence="1" id="KW-0812">Transmembrane</keyword>
<evidence type="ECO:0000256" key="1">
    <source>
        <dbReference type="SAM" id="Phobius"/>
    </source>
</evidence>
<reference evidence="2 3" key="1">
    <citation type="submission" date="2023-04" db="EMBL/GenBank/DDBJ databases">
        <title>Marinobulbifer ophiurae gen. nov., sp. Nov., isolate from tissue of brittle star Ophioplocus japonicus.</title>
        <authorList>
            <person name="Kawano K."/>
            <person name="Sawayama S."/>
            <person name="Nakagawa S."/>
        </authorList>
    </citation>
    <scope>NUCLEOTIDE SEQUENCE [LARGE SCALE GENOMIC DNA]</scope>
    <source>
        <strain evidence="2 3">NKW57</strain>
    </source>
</reference>